<feature type="transmembrane region" description="Helical" evidence="7">
    <location>
        <begin position="235"/>
        <end position="256"/>
    </location>
</feature>
<reference evidence="8 9" key="1">
    <citation type="submission" date="2014-11" db="EMBL/GenBank/DDBJ databases">
        <authorList>
            <person name="Zhu J."/>
            <person name="Qi W."/>
            <person name="Song R."/>
        </authorList>
    </citation>
    <scope>NUCLEOTIDE SEQUENCE [LARGE SCALE GENOMIC DNA]</scope>
</reference>
<dbReference type="PRINTS" id="PR00783">
    <property type="entry name" value="MINTRINSICP"/>
</dbReference>
<feature type="transmembrane region" description="Helical" evidence="7">
    <location>
        <begin position="77"/>
        <end position="104"/>
    </location>
</feature>
<dbReference type="InterPro" id="IPR022357">
    <property type="entry name" value="MIP_CS"/>
</dbReference>
<dbReference type="AlphaFoldDB" id="A0A0G4ER06"/>
<keyword evidence="5 7" id="KW-0472">Membrane</keyword>
<evidence type="ECO:0000256" key="6">
    <source>
        <dbReference type="RuleBase" id="RU000477"/>
    </source>
</evidence>
<feature type="transmembrane region" description="Helical" evidence="7">
    <location>
        <begin position="186"/>
        <end position="205"/>
    </location>
</feature>
<proteinExistence type="inferred from homology"/>
<evidence type="ECO:0000256" key="2">
    <source>
        <dbReference type="ARBA" id="ARBA00022448"/>
    </source>
</evidence>
<keyword evidence="4 7" id="KW-1133">Transmembrane helix</keyword>
<evidence type="ECO:0008006" key="10">
    <source>
        <dbReference type="Google" id="ProtNLM"/>
    </source>
</evidence>
<dbReference type="PANTHER" id="PTHR45724">
    <property type="entry name" value="AQUAPORIN NIP2-1"/>
    <property type="match status" value="1"/>
</dbReference>
<sequence>MNEHTVDVSIDTAGGEVGTGLSCPHALNEPLKKASAILRSFAWDAYMAEFVGTFFLVLTIGLNVVQGNDLAPLSIGAILMVMIFAMGSVSGGHFNPAVTLAVWLSRRQKITLRDAGIYWVVQLLAGLVAGLTYSGVLGASFALEPIDDKRGTIMSACLVEILYTCALCLVILNVATTNQDTPNHYFGLAIGSTVGSAAIAIGGVSGCSLNPAVSFGVTITHVLTMESEGRHWDYIGLYLAAPLVGAALAAAIFYAVRPAEYGGKKDK</sequence>
<evidence type="ECO:0000256" key="7">
    <source>
        <dbReference type="SAM" id="Phobius"/>
    </source>
</evidence>
<evidence type="ECO:0000256" key="1">
    <source>
        <dbReference type="ARBA" id="ARBA00004141"/>
    </source>
</evidence>
<dbReference type="InterPro" id="IPR000425">
    <property type="entry name" value="MIP"/>
</dbReference>
<evidence type="ECO:0000256" key="4">
    <source>
        <dbReference type="ARBA" id="ARBA00022989"/>
    </source>
</evidence>
<dbReference type="OrthoDB" id="3222at2759"/>
<keyword evidence="3 6" id="KW-0812">Transmembrane</keyword>
<dbReference type="GO" id="GO:0016020">
    <property type="term" value="C:membrane"/>
    <property type="evidence" value="ECO:0007669"/>
    <property type="project" value="UniProtKB-SubCell"/>
</dbReference>
<feature type="transmembrane region" description="Helical" evidence="7">
    <location>
        <begin position="41"/>
        <end position="65"/>
    </location>
</feature>
<evidence type="ECO:0000313" key="9">
    <source>
        <dbReference type="Proteomes" id="UP000041254"/>
    </source>
</evidence>
<feature type="transmembrane region" description="Helical" evidence="7">
    <location>
        <begin position="153"/>
        <end position="174"/>
    </location>
</feature>
<feature type="transmembrane region" description="Helical" evidence="7">
    <location>
        <begin position="116"/>
        <end position="141"/>
    </location>
</feature>
<dbReference type="VEuPathDB" id="CryptoDB:Vbra_20742"/>
<dbReference type="Proteomes" id="UP000041254">
    <property type="component" value="Unassembled WGS sequence"/>
</dbReference>
<dbReference type="PROSITE" id="PS00221">
    <property type="entry name" value="MIP"/>
    <property type="match status" value="1"/>
</dbReference>
<name>A0A0G4ER06_VITBC</name>
<dbReference type="GO" id="GO:0015267">
    <property type="term" value="F:channel activity"/>
    <property type="evidence" value="ECO:0007669"/>
    <property type="project" value="InterPro"/>
</dbReference>
<dbReference type="InterPro" id="IPR034294">
    <property type="entry name" value="Aquaporin_transptr"/>
</dbReference>
<evidence type="ECO:0000256" key="5">
    <source>
        <dbReference type="ARBA" id="ARBA00023136"/>
    </source>
</evidence>
<comment type="subcellular location">
    <subcellularLocation>
        <location evidence="1">Membrane</location>
        <topology evidence="1">Multi-pass membrane protein</topology>
    </subcellularLocation>
</comment>
<organism evidence="8 9">
    <name type="scientific">Vitrella brassicaformis (strain CCMP3155)</name>
    <dbReference type="NCBI Taxonomy" id="1169540"/>
    <lineage>
        <taxon>Eukaryota</taxon>
        <taxon>Sar</taxon>
        <taxon>Alveolata</taxon>
        <taxon>Colpodellida</taxon>
        <taxon>Vitrellaceae</taxon>
        <taxon>Vitrella</taxon>
    </lineage>
</organism>
<keyword evidence="2 6" id="KW-0813">Transport</keyword>
<protein>
    <recommendedName>
        <fullName evidence="10">Aquaporin</fullName>
    </recommendedName>
</protein>
<dbReference type="STRING" id="1169540.A0A0G4ER06"/>
<accession>A0A0G4ER06</accession>
<dbReference type="Gene3D" id="1.20.1080.10">
    <property type="entry name" value="Glycerol uptake facilitator protein"/>
    <property type="match status" value="1"/>
</dbReference>
<dbReference type="Pfam" id="PF00230">
    <property type="entry name" value="MIP"/>
    <property type="match status" value="1"/>
</dbReference>
<dbReference type="PhylomeDB" id="A0A0G4ER06"/>
<keyword evidence="9" id="KW-1185">Reference proteome</keyword>
<dbReference type="PANTHER" id="PTHR45724:SF13">
    <property type="entry name" value="AQUAPORIN NIP1-1-RELATED"/>
    <property type="match status" value="1"/>
</dbReference>
<comment type="similarity">
    <text evidence="6">Belongs to the MIP/aquaporin (TC 1.A.8) family.</text>
</comment>
<dbReference type="EMBL" id="CDMY01000286">
    <property type="protein sequence ID" value="CEL99690.1"/>
    <property type="molecule type" value="Genomic_DNA"/>
</dbReference>
<evidence type="ECO:0000313" key="8">
    <source>
        <dbReference type="EMBL" id="CEL99690.1"/>
    </source>
</evidence>
<gene>
    <name evidence="8" type="ORF">Vbra_20742</name>
</gene>
<dbReference type="InParanoid" id="A0A0G4ER06"/>
<dbReference type="SUPFAM" id="SSF81338">
    <property type="entry name" value="Aquaporin-like"/>
    <property type="match status" value="1"/>
</dbReference>
<dbReference type="InterPro" id="IPR023271">
    <property type="entry name" value="Aquaporin-like"/>
</dbReference>
<evidence type="ECO:0000256" key="3">
    <source>
        <dbReference type="ARBA" id="ARBA00022692"/>
    </source>
</evidence>
<dbReference type="OMA" id="LALNTMH"/>